<keyword evidence="2" id="KW-1185">Reference proteome</keyword>
<proteinExistence type="predicted"/>
<reference evidence="1" key="1">
    <citation type="journal article" date="2020" name="Stud. Mycol.">
        <title>101 Dothideomycetes genomes: a test case for predicting lifestyles and emergence of pathogens.</title>
        <authorList>
            <person name="Haridas S."/>
            <person name="Albert R."/>
            <person name="Binder M."/>
            <person name="Bloem J."/>
            <person name="Labutti K."/>
            <person name="Salamov A."/>
            <person name="Andreopoulos B."/>
            <person name="Baker S."/>
            <person name="Barry K."/>
            <person name="Bills G."/>
            <person name="Bluhm B."/>
            <person name="Cannon C."/>
            <person name="Castanera R."/>
            <person name="Culley D."/>
            <person name="Daum C."/>
            <person name="Ezra D."/>
            <person name="Gonzalez J."/>
            <person name="Henrissat B."/>
            <person name="Kuo A."/>
            <person name="Liang C."/>
            <person name="Lipzen A."/>
            <person name="Lutzoni F."/>
            <person name="Magnuson J."/>
            <person name="Mondo S."/>
            <person name="Nolan M."/>
            <person name="Ohm R."/>
            <person name="Pangilinan J."/>
            <person name="Park H.-J."/>
            <person name="Ramirez L."/>
            <person name="Alfaro M."/>
            <person name="Sun H."/>
            <person name="Tritt A."/>
            <person name="Yoshinaga Y."/>
            <person name="Zwiers L.-H."/>
            <person name="Turgeon B."/>
            <person name="Goodwin S."/>
            <person name="Spatafora J."/>
            <person name="Crous P."/>
            <person name="Grigoriev I."/>
        </authorList>
    </citation>
    <scope>NUCLEOTIDE SEQUENCE</scope>
    <source>
        <strain evidence="1">CBS 525.71</strain>
    </source>
</reference>
<gene>
    <name evidence="1" type="ORF">BU25DRAFT_468413</name>
</gene>
<comment type="caution">
    <text evidence="1">The sequence shown here is derived from an EMBL/GenBank/DDBJ whole genome shotgun (WGS) entry which is preliminary data.</text>
</comment>
<sequence length="80" mass="9009">MDPPSAETPLEHHYLDTKLLCDIWVFSDFRDIPRLGNSALHMLHERWVAEWQTPIMSSSTCTTTACLDLSCVHFSSTGSA</sequence>
<dbReference type="Proteomes" id="UP000799754">
    <property type="component" value="Unassembled WGS sequence"/>
</dbReference>
<organism evidence="1 2">
    <name type="scientific">Macroventuria anomochaeta</name>
    <dbReference type="NCBI Taxonomy" id="301207"/>
    <lineage>
        <taxon>Eukaryota</taxon>
        <taxon>Fungi</taxon>
        <taxon>Dikarya</taxon>
        <taxon>Ascomycota</taxon>
        <taxon>Pezizomycotina</taxon>
        <taxon>Dothideomycetes</taxon>
        <taxon>Pleosporomycetidae</taxon>
        <taxon>Pleosporales</taxon>
        <taxon>Pleosporineae</taxon>
        <taxon>Didymellaceae</taxon>
        <taxon>Macroventuria</taxon>
    </lineage>
</organism>
<dbReference type="EMBL" id="MU006716">
    <property type="protein sequence ID" value="KAF2627562.1"/>
    <property type="molecule type" value="Genomic_DNA"/>
</dbReference>
<protein>
    <submittedName>
        <fullName evidence="1">Uncharacterized protein</fullName>
    </submittedName>
</protein>
<evidence type="ECO:0000313" key="1">
    <source>
        <dbReference type="EMBL" id="KAF2627562.1"/>
    </source>
</evidence>
<evidence type="ECO:0000313" key="2">
    <source>
        <dbReference type="Proteomes" id="UP000799754"/>
    </source>
</evidence>
<accession>A0ACB6S359</accession>
<name>A0ACB6S359_9PLEO</name>